<dbReference type="InterPro" id="IPR002676">
    <property type="entry name" value="RimM_N"/>
</dbReference>
<dbReference type="NCBIfam" id="TIGR02273">
    <property type="entry name" value="16S_RimM"/>
    <property type="match status" value="1"/>
</dbReference>
<dbReference type="Gene3D" id="2.40.30.60">
    <property type="entry name" value="RimM"/>
    <property type="match status" value="1"/>
</dbReference>
<dbReference type="InterPro" id="IPR036976">
    <property type="entry name" value="RimM_N_sf"/>
</dbReference>
<dbReference type="InterPro" id="IPR011961">
    <property type="entry name" value="RimM"/>
</dbReference>
<evidence type="ECO:0000259" key="7">
    <source>
        <dbReference type="Pfam" id="PF24986"/>
    </source>
</evidence>
<dbReference type="AlphaFoldDB" id="A0A4P6K3H9"/>
<dbReference type="Proteomes" id="UP000290365">
    <property type="component" value="Chromosome"/>
</dbReference>
<dbReference type="Gene3D" id="2.30.30.240">
    <property type="entry name" value="PRC-barrel domain"/>
    <property type="match status" value="1"/>
</dbReference>
<dbReference type="SUPFAM" id="SSF50447">
    <property type="entry name" value="Translation proteins"/>
    <property type="match status" value="1"/>
</dbReference>
<dbReference type="PANTHER" id="PTHR33692">
    <property type="entry name" value="RIBOSOME MATURATION FACTOR RIMM"/>
    <property type="match status" value="1"/>
</dbReference>
<keyword evidence="3 5" id="KW-0698">rRNA processing</keyword>
<dbReference type="EMBL" id="CP035758">
    <property type="protein sequence ID" value="QBD82320.1"/>
    <property type="molecule type" value="Genomic_DNA"/>
</dbReference>
<dbReference type="GO" id="GO:0006364">
    <property type="term" value="P:rRNA processing"/>
    <property type="evidence" value="ECO:0007669"/>
    <property type="project" value="UniProtKB-UniRule"/>
</dbReference>
<name>A0A4P6K3H9_KTERU</name>
<reference evidence="8 9" key="1">
    <citation type="submission" date="2019-01" db="EMBL/GenBank/DDBJ databases">
        <title>Ktedonosporobacter rubrisoli SCAWS-G2.</title>
        <authorList>
            <person name="Huang Y."/>
            <person name="Yan B."/>
        </authorList>
    </citation>
    <scope>NUCLEOTIDE SEQUENCE [LARGE SCALE GENOMIC DNA]</scope>
    <source>
        <strain evidence="8 9">SCAWS-G2</strain>
    </source>
</reference>
<evidence type="ECO:0000259" key="6">
    <source>
        <dbReference type="Pfam" id="PF01782"/>
    </source>
</evidence>
<dbReference type="Pfam" id="PF24986">
    <property type="entry name" value="PRC_RimM"/>
    <property type="match status" value="1"/>
</dbReference>
<comment type="function">
    <text evidence="5">An accessory protein needed during the final step in the assembly of 30S ribosomal subunit, possibly for assembly of the head region. Essential for efficient processing of 16S rRNA. May be needed both before and after RbfA during the maturation of 16S rRNA. It has affinity for free ribosomal 30S subunits but not for 70S ribosomes.</text>
</comment>
<evidence type="ECO:0000256" key="4">
    <source>
        <dbReference type="ARBA" id="ARBA00023186"/>
    </source>
</evidence>
<keyword evidence="2 5" id="KW-0690">Ribosome biogenesis</keyword>
<dbReference type="InterPro" id="IPR009000">
    <property type="entry name" value="Transl_B-barrel_sf"/>
</dbReference>
<organism evidence="8 9">
    <name type="scientific">Ktedonosporobacter rubrisoli</name>
    <dbReference type="NCBI Taxonomy" id="2509675"/>
    <lineage>
        <taxon>Bacteria</taxon>
        <taxon>Bacillati</taxon>
        <taxon>Chloroflexota</taxon>
        <taxon>Ktedonobacteria</taxon>
        <taxon>Ktedonobacterales</taxon>
        <taxon>Ktedonosporobacteraceae</taxon>
        <taxon>Ktedonosporobacter</taxon>
    </lineage>
</organism>
<proteinExistence type="inferred from homology"/>
<evidence type="ECO:0000256" key="3">
    <source>
        <dbReference type="ARBA" id="ARBA00022552"/>
    </source>
</evidence>
<feature type="domain" description="RimM N-terminal" evidence="6">
    <location>
        <begin position="11"/>
        <end position="91"/>
    </location>
</feature>
<keyword evidence="4 5" id="KW-0143">Chaperone</keyword>
<dbReference type="GO" id="GO:0005737">
    <property type="term" value="C:cytoplasm"/>
    <property type="evidence" value="ECO:0007669"/>
    <property type="project" value="UniProtKB-SubCell"/>
</dbReference>
<dbReference type="SUPFAM" id="SSF50346">
    <property type="entry name" value="PRC-barrel domain"/>
    <property type="match status" value="1"/>
</dbReference>
<evidence type="ECO:0000313" key="9">
    <source>
        <dbReference type="Proteomes" id="UP000290365"/>
    </source>
</evidence>
<protein>
    <recommendedName>
        <fullName evidence="5">Ribosome maturation factor RimM</fullName>
    </recommendedName>
</protein>
<comment type="similarity">
    <text evidence="5">Belongs to the RimM family.</text>
</comment>
<comment type="domain">
    <text evidence="5">The PRC barrel domain binds ribosomal protein uS19.</text>
</comment>
<evidence type="ECO:0000256" key="2">
    <source>
        <dbReference type="ARBA" id="ARBA00022517"/>
    </source>
</evidence>
<comment type="subcellular location">
    <subcellularLocation>
        <location evidence="5">Cytoplasm</location>
    </subcellularLocation>
</comment>
<dbReference type="HAMAP" id="MF_00014">
    <property type="entry name" value="Ribosome_mat_RimM"/>
    <property type="match status" value="1"/>
</dbReference>
<gene>
    <name evidence="5 8" type="primary">rimM</name>
    <name evidence="8" type="ORF">EPA93_42630</name>
</gene>
<keyword evidence="9" id="KW-1185">Reference proteome</keyword>
<evidence type="ECO:0000313" key="8">
    <source>
        <dbReference type="EMBL" id="QBD82320.1"/>
    </source>
</evidence>
<dbReference type="Pfam" id="PF01782">
    <property type="entry name" value="RimM"/>
    <property type="match status" value="1"/>
</dbReference>
<dbReference type="RefSeq" id="WP_129893389.1">
    <property type="nucleotide sequence ID" value="NZ_CP035758.1"/>
</dbReference>
<accession>A0A4P6K3H9</accession>
<dbReference type="KEGG" id="kbs:EPA93_42630"/>
<sequence>MPREEKTEWATIGKVVAFFGIRGELKVFSLSDIPDRFARLEKIYVGPDHKPYTIEKVRPYKGDMIVLKLSGIEDANAAETLRNHDLCIPLDELAQLPPDSYYQHDILGLHVALLDGRELGTISEIMPTGGNDVYVVKSEQGQQFLIPAIKEVIKQIDLIRHMMYIDPMRGLLDDDAVLDSQDGQSKEEV</sequence>
<dbReference type="OrthoDB" id="9810331at2"/>
<evidence type="ECO:0000256" key="1">
    <source>
        <dbReference type="ARBA" id="ARBA00022490"/>
    </source>
</evidence>
<dbReference type="GO" id="GO:0043022">
    <property type="term" value="F:ribosome binding"/>
    <property type="evidence" value="ECO:0007669"/>
    <property type="project" value="InterPro"/>
</dbReference>
<dbReference type="GO" id="GO:0042274">
    <property type="term" value="P:ribosomal small subunit biogenesis"/>
    <property type="evidence" value="ECO:0007669"/>
    <property type="project" value="UniProtKB-UniRule"/>
</dbReference>
<dbReference type="GO" id="GO:0005840">
    <property type="term" value="C:ribosome"/>
    <property type="evidence" value="ECO:0007669"/>
    <property type="project" value="InterPro"/>
</dbReference>
<feature type="domain" description="Ribosome maturation factor RimM PRC barrel" evidence="7">
    <location>
        <begin position="104"/>
        <end position="168"/>
    </location>
</feature>
<keyword evidence="1 5" id="KW-0963">Cytoplasm</keyword>
<dbReference type="PANTHER" id="PTHR33692:SF1">
    <property type="entry name" value="RIBOSOME MATURATION FACTOR RIMM"/>
    <property type="match status" value="1"/>
</dbReference>
<evidence type="ECO:0000256" key="5">
    <source>
        <dbReference type="HAMAP-Rule" id="MF_00014"/>
    </source>
</evidence>
<dbReference type="InterPro" id="IPR011033">
    <property type="entry name" value="PRC_barrel-like_sf"/>
</dbReference>
<comment type="subunit">
    <text evidence="5">Binds ribosomal protein uS19.</text>
</comment>
<dbReference type="InterPro" id="IPR056792">
    <property type="entry name" value="PRC_RimM"/>
</dbReference>